<gene>
    <name evidence="14" type="ORF">GCM10009862_23030</name>
</gene>
<evidence type="ECO:0000256" key="2">
    <source>
        <dbReference type="ARBA" id="ARBA00006920"/>
    </source>
</evidence>
<keyword evidence="6" id="KW-0631">Potassium channel</keyword>
<protein>
    <recommendedName>
        <fullName evidence="16">DUF1211 domain-containing protein</fullName>
    </recommendedName>
</protein>
<keyword evidence="7" id="KW-0630">Potassium</keyword>
<keyword evidence="11" id="KW-0407">Ion channel</keyword>
<dbReference type="PANTHER" id="PTHR31462:SF5">
    <property type="entry name" value="ENDOSOMAL_LYSOSOMAL PROTON CHANNEL TMEM175"/>
    <property type="match status" value="1"/>
</dbReference>
<evidence type="ECO:0000256" key="13">
    <source>
        <dbReference type="SAM" id="Phobius"/>
    </source>
</evidence>
<evidence type="ECO:0000256" key="4">
    <source>
        <dbReference type="ARBA" id="ARBA00022538"/>
    </source>
</evidence>
<comment type="caution">
    <text evidence="14">The sequence shown here is derived from an EMBL/GenBank/DDBJ whole genome shotgun (WGS) entry which is preliminary data.</text>
</comment>
<evidence type="ECO:0000256" key="9">
    <source>
        <dbReference type="ARBA" id="ARBA00023065"/>
    </source>
</evidence>
<feature type="transmembrane region" description="Helical" evidence="13">
    <location>
        <begin position="50"/>
        <end position="73"/>
    </location>
</feature>
<keyword evidence="9" id="KW-0406">Ion transport</keyword>
<comment type="similarity">
    <text evidence="2">Belongs to the TMEM175 family.</text>
</comment>
<dbReference type="EMBL" id="BAAARI010000014">
    <property type="protein sequence ID" value="GAA2583255.1"/>
    <property type="molecule type" value="Genomic_DNA"/>
</dbReference>
<dbReference type="Pfam" id="PF06736">
    <property type="entry name" value="TMEM175"/>
    <property type="match status" value="1"/>
</dbReference>
<evidence type="ECO:0000256" key="10">
    <source>
        <dbReference type="ARBA" id="ARBA00023136"/>
    </source>
</evidence>
<evidence type="ECO:0000256" key="8">
    <source>
        <dbReference type="ARBA" id="ARBA00022989"/>
    </source>
</evidence>
<keyword evidence="15" id="KW-1185">Reference proteome</keyword>
<evidence type="ECO:0000256" key="12">
    <source>
        <dbReference type="ARBA" id="ARBA00034430"/>
    </source>
</evidence>
<proteinExistence type="inferred from homology"/>
<name>A0ABN3PFH8_9MICO</name>
<organism evidence="14 15">
    <name type="scientific">Microbacterium binotii</name>
    <dbReference type="NCBI Taxonomy" id="462710"/>
    <lineage>
        <taxon>Bacteria</taxon>
        <taxon>Bacillati</taxon>
        <taxon>Actinomycetota</taxon>
        <taxon>Actinomycetes</taxon>
        <taxon>Micrococcales</taxon>
        <taxon>Microbacteriaceae</taxon>
        <taxon>Microbacterium</taxon>
    </lineage>
</organism>
<keyword evidence="5 13" id="KW-0812">Transmembrane</keyword>
<feature type="transmembrane region" description="Helical" evidence="13">
    <location>
        <begin position="124"/>
        <end position="144"/>
    </location>
</feature>
<evidence type="ECO:0000256" key="3">
    <source>
        <dbReference type="ARBA" id="ARBA00022448"/>
    </source>
</evidence>
<comment type="subcellular location">
    <subcellularLocation>
        <location evidence="1">Membrane</location>
        <topology evidence="1">Multi-pass membrane protein</topology>
    </subcellularLocation>
</comment>
<evidence type="ECO:0000313" key="15">
    <source>
        <dbReference type="Proteomes" id="UP001500274"/>
    </source>
</evidence>
<keyword evidence="8 13" id="KW-1133">Transmembrane helix</keyword>
<evidence type="ECO:0000256" key="6">
    <source>
        <dbReference type="ARBA" id="ARBA00022826"/>
    </source>
</evidence>
<evidence type="ECO:0000256" key="11">
    <source>
        <dbReference type="ARBA" id="ARBA00023303"/>
    </source>
</evidence>
<dbReference type="InterPro" id="IPR010617">
    <property type="entry name" value="TMEM175-like"/>
</dbReference>
<keyword evidence="4" id="KW-0633">Potassium transport</keyword>
<feature type="transmembrane region" description="Helical" evidence="13">
    <location>
        <begin position="94"/>
        <end position="112"/>
    </location>
</feature>
<sequence length="221" mass="24224">MIRRRQHPEATVSTRRLEAYTDGVFAIAATLLVLDLTARTFDGVRTDADLWAALVGMAQPFFTFLVSFLILSLMWRAHVEQFEHISRIDTLGTWINAVRLFFIVLVPFTSTINNEFADLVLGRMLLPINFLLAIGCSWAQWAWAMRTRVQSMPDFPLSEARIQGGGALSALIISAGVVALSPLAGSLAFLLFLVDGPLTRLLSRPRATPDADAPPPDASAG</sequence>
<dbReference type="PANTHER" id="PTHR31462">
    <property type="entry name" value="ENDOSOMAL/LYSOSOMAL POTASSIUM CHANNEL TMEM175"/>
    <property type="match status" value="1"/>
</dbReference>
<evidence type="ECO:0000256" key="1">
    <source>
        <dbReference type="ARBA" id="ARBA00004141"/>
    </source>
</evidence>
<feature type="transmembrane region" description="Helical" evidence="13">
    <location>
        <begin position="165"/>
        <end position="194"/>
    </location>
</feature>
<keyword evidence="10 13" id="KW-0472">Membrane</keyword>
<dbReference type="RefSeq" id="WP_344229635.1">
    <property type="nucleotide sequence ID" value="NZ_BAAARI010000014.1"/>
</dbReference>
<dbReference type="Proteomes" id="UP001500274">
    <property type="component" value="Unassembled WGS sequence"/>
</dbReference>
<keyword evidence="3" id="KW-0813">Transport</keyword>
<accession>A0ABN3PFH8</accession>
<evidence type="ECO:0000256" key="7">
    <source>
        <dbReference type="ARBA" id="ARBA00022958"/>
    </source>
</evidence>
<comment type="catalytic activity">
    <reaction evidence="12">
        <text>K(+)(in) = K(+)(out)</text>
        <dbReference type="Rhea" id="RHEA:29463"/>
        <dbReference type="ChEBI" id="CHEBI:29103"/>
    </reaction>
</comment>
<evidence type="ECO:0008006" key="16">
    <source>
        <dbReference type="Google" id="ProtNLM"/>
    </source>
</evidence>
<reference evidence="14 15" key="1">
    <citation type="journal article" date="2019" name="Int. J. Syst. Evol. Microbiol.">
        <title>The Global Catalogue of Microorganisms (GCM) 10K type strain sequencing project: providing services to taxonomists for standard genome sequencing and annotation.</title>
        <authorList>
            <consortium name="The Broad Institute Genomics Platform"/>
            <consortium name="The Broad Institute Genome Sequencing Center for Infectious Disease"/>
            <person name="Wu L."/>
            <person name="Ma J."/>
        </authorList>
    </citation>
    <scope>NUCLEOTIDE SEQUENCE [LARGE SCALE GENOMIC DNA]</scope>
    <source>
        <strain evidence="14 15">JCM 16365</strain>
    </source>
</reference>
<evidence type="ECO:0000313" key="14">
    <source>
        <dbReference type="EMBL" id="GAA2583255.1"/>
    </source>
</evidence>
<evidence type="ECO:0000256" key="5">
    <source>
        <dbReference type="ARBA" id="ARBA00022692"/>
    </source>
</evidence>